<gene>
    <name evidence="1" type="ORF">ABE65_015555</name>
</gene>
<dbReference type="AlphaFoldDB" id="A0A160IPQ5"/>
<evidence type="ECO:0000313" key="1">
    <source>
        <dbReference type="EMBL" id="ANC78137.1"/>
    </source>
</evidence>
<protein>
    <submittedName>
        <fullName evidence="1">Uncharacterized protein</fullName>
    </submittedName>
</protein>
<reference evidence="1 2" key="1">
    <citation type="submission" date="2016-04" db="EMBL/GenBank/DDBJ databases">
        <title>Complete genome sequence of Fictibacillus phosphorivorans G25-29, a strain toxic to nematodes.</title>
        <authorList>
            <person name="Zheng Z."/>
        </authorList>
    </citation>
    <scope>NUCLEOTIDE SEQUENCE [LARGE SCALE GENOMIC DNA]</scope>
    <source>
        <strain evidence="1 2">G25-29</strain>
    </source>
</reference>
<dbReference type="Proteomes" id="UP000076623">
    <property type="component" value="Chromosome"/>
</dbReference>
<accession>A0A160IPQ5</accession>
<sequence length="61" mass="7012">MIINRKELAREKVKELQNGFSAFAETKEVADLIKRELAKLNLKVHEDVTDVGSWFIPEKAN</sequence>
<name>A0A160IPQ5_9BACL</name>
<dbReference type="InterPro" id="IPR058867">
    <property type="entry name" value="YtzJ"/>
</dbReference>
<organism evidence="1 2">
    <name type="scientific">Fictibacillus phosphorivorans</name>
    <dbReference type="NCBI Taxonomy" id="1221500"/>
    <lineage>
        <taxon>Bacteria</taxon>
        <taxon>Bacillati</taxon>
        <taxon>Bacillota</taxon>
        <taxon>Bacilli</taxon>
        <taxon>Bacillales</taxon>
        <taxon>Fictibacillaceae</taxon>
        <taxon>Fictibacillus</taxon>
    </lineage>
</organism>
<dbReference type="RefSeq" id="WP_066396796.1">
    <property type="nucleotide sequence ID" value="NZ_CP015378.1"/>
</dbReference>
<dbReference type="STRING" id="1221500.ABE65_015555"/>
<proteinExistence type="predicted"/>
<dbReference type="KEGG" id="fpn:ABE65_015555"/>
<dbReference type="OrthoDB" id="2679903at2"/>
<dbReference type="EMBL" id="CP015378">
    <property type="protein sequence ID" value="ANC78137.1"/>
    <property type="molecule type" value="Genomic_DNA"/>
</dbReference>
<dbReference type="Pfam" id="PF26326">
    <property type="entry name" value="YtzJ"/>
    <property type="match status" value="1"/>
</dbReference>
<evidence type="ECO:0000313" key="2">
    <source>
        <dbReference type="Proteomes" id="UP000076623"/>
    </source>
</evidence>
<keyword evidence="2" id="KW-1185">Reference proteome</keyword>